<evidence type="ECO:0000256" key="1">
    <source>
        <dbReference type="ARBA" id="ARBA00022741"/>
    </source>
</evidence>
<sequence>MSSTDRCPVRWVAPEVFLTQQFRSSADVWAFGVLVWEIFNNGMEPYSTWALPDIKQNIIYKNYRLPFPEWTPTALSELITQKVWQGDPNLRIASGLAAKEIERLCPARAKTKMRGIPNLADRKKRMQEMSESELKNSSQDPGKSGKTIKHKDAISTKSRKGDQKSKMMSKQECKKDASIKQTKSKSKEPKRSKEDRRRNSAKPGGLNSSHEAKDRNSKRAVKKPH</sequence>
<evidence type="ECO:0000256" key="2">
    <source>
        <dbReference type="ARBA" id="ARBA00022840"/>
    </source>
</evidence>
<dbReference type="InterPro" id="IPR000719">
    <property type="entry name" value="Prot_kinase_dom"/>
</dbReference>
<reference evidence="5 6" key="2">
    <citation type="journal article" date="2019" name="G3 (Bethesda)">
        <title>Hybrid Assembly of the Genome of the Entomopathogenic Nematode Steinernema carpocapsae Identifies the X-Chromosome.</title>
        <authorList>
            <person name="Serra L."/>
            <person name="Macchietto M."/>
            <person name="Macias-Munoz A."/>
            <person name="McGill C.J."/>
            <person name="Rodriguez I.M."/>
            <person name="Rodriguez B."/>
            <person name="Murad R."/>
            <person name="Mortazavi A."/>
        </authorList>
    </citation>
    <scope>NUCLEOTIDE SEQUENCE [LARGE SCALE GENOMIC DNA]</scope>
    <source>
        <strain evidence="5 6">ALL</strain>
    </source>
</reference>
<dbReference type="GO" id="GO:0005524">
    <property type="term" value="F:ATP binding"/>
    <property type="evidence" value="ECO:0007669"/>
    <property type="project" value="UniProtKB-KW"/>
</dbReference>
<comment type="caution">
    <text evidence="5">The sequence shown here is derived from an EMBL/GenBank/DDBJ whole genome shotgun (WGS) entry which is preliminary data.</text>
</comment>
<reference evidence="5 6" key="1">
    <citation type="journal article" date="2015" name="Genome Biol.">
        <title>Comparative genomics of Steinernema reveals deeply conserved gene regulatory networks.</title>
        <authorList>
            <person name="Dillman A.R."/>
            <person name="Macchietto M."/>
            <person name="Porter C.F."/>
            <person name="Rogers A."/>
            <person name="Williams B."/>
            <person name="Antoshechkin I."/>
            <person name="Lee M.M."/>
            <person name="Goodwin Z."/>
            <person name="Lu X."/>
            <person name="Lewis E.E."/>
            <person name="Goodrich-Blair H."/>
            <person name="Stock S.P."/>
            <person name="Adams B.J."/>
            <person name="Sternberg P.W."/>
            <person name="Mortazavi A."/>
        </authorList>
    </citation>
    <scope>NUCLEOTIDE SEQUENCE [LARGE SCALE GENOMIC DNA]</scope>
    <source>
        <strain evidence="5 6">ALL</strain>
    </source>
</reference>
<dbReference type="PANTHER" id="PTHR24418">
    <property type="entry name" value="TYROSINE-PROTEIN KINASE"/>
    <property type="match status" value="1"/>
</dbReference>
<dbReference type="SUPFAM" id="SSF56112">
    <property type="entry name" value="Protein kinase-like (PK-like)"/>
    <property type="match status" value="1"/>
</dbReference>
<feature type="compositionally biased region" description="Basic and acidic residues" evidence="3">
    <location>
        <begin position="150"/>
        <end position="178"/>
    </location>
</feature>
<keyword evidence="6" id="KW-1185">Reference proteome</keyword>
<dbReference type="Gene3D" id="1.10.510.10">
    <property type="entry name" value="Transferase(Phosphotransferase) domain 1"/>
    <property type="match status" value="1"/>
</dbReference>
<keyword evidence="2" id="KW-0067">ATP-binding</keyword>
<dbReference type="EMBL" id="AZBU02000006">
    <property type="protein sequence ID" value="TKR72062.1"/>
    <property type="molecule type" value="Genomic_DNA"/>
</dbReference>
<dbReference type="PROSITE" id="PS50011">
    <property type="entry name" value="PROTEIN_KINASE_DOM"/>
    <property type="match status" value="1"/>
</dbReference>
<dbReference type="GO" id="GO:0004672">
    <property type="term" value="F:protein kinase activity"/>
    <property type="evidence" value="ECO:0007669"/>
    <property type="project" value="InterPro"/>
</dbReference>
<dbReference type="Pfam" id="PF07714">
    <property type="entry name" value="PK_Tyr_Ser-Thr"/>
    <property type="match status" value="1"/>
</dbReference>
<feature type="region of interest" description="Disordered" evidence="3">
    <location>
        <begin position="112"/>
        <end position="225"/>
    </location>
</feature>
<dbReference type="InterPro" id="IPR001245">
    <property type="entry name" value="Ser-Thr/Tyr_kinase_cat_dom"/>
</dbReference>
<evidence type="ECO:0000313" key="6">
    <source>
        <dbReference type="Proteomes" id="UP000298663"/>
    </source>
</evidence>
<dbReference type="STRING" id="34508.A0A4U5MRF9"/>
<name>A0A4U5MRF9_STECR</name>
<dbReference type="AlphaFoldDB" id="A0A4U5MRF9"/>
<feature type="compositionally biased region" description="Basic and acidic residues" evidence="3">
    <location>
        <begin position="185"/>
        <end position="198"/>
    </location>
</feature>
<proteinExistence type="predicted"/>
<protein>
    <recommendedName>
        <fullName evidence="4">Protein kinase domain-containing protein</fullName>
    </recommendedName>
</protein>
<feature type="domain" description="Protein kinase" evidence="4">
    <location>
        <begin position="1"/>
        <end position="104"/>
    </location>
</feature>
<gene>
    <name evidence="5" type="ORF">L596_019578</name>
</gene>
<evidence type="ECO:0000256" key="3">
    <source>
        <dbReference type="SAM" id="MobiDB-lite"/>
    </source>
</evidence>
<evidence type="ECO:0000259" key="4">
    <source>
        <dbReference type="PROSITE" id="PS50011"/>
    </source>
</evidence>
<keyword evidence="1" id="KW-0547">Nucleotide-binding</keyword>
<organism evidence="5 6">
    <name type="scientific">Steinernema carpocapsae</name>
    <name type="common">Entomopathogenic nematode</name>
    <dbReference type="NCBI Taxonomy" id="34508"/>
    <lineage>
        <taxon>Eukaryota</taxon>
        <taxon>Metazoa</taxon>
        <taxon>Ecdysozoa</taxon>
        <taxon>Nematoda</taxon>
        <taxon>Chromadorea</taxon>
        <taxon>Rhabditida</taxon>
        <taxon>Tylenchina</taxon>
        <taxon>Panagrolaimomorpha</taxon>
        <taxon>Strongyloidoidea</taxon>
        <taxon>Steinernematidae</taxon>
        <taxon>Steinernema</taxon>
    </lineage>
</organism>
<dbReference type="Proteomes" id="UP000298663">
    <property type="component" value="Unassembled WGS sequence"/>
</dbReference>
<accession>A0A4U5MRF9</accession>
<dbReference type="OrthoDB" id="535945at2759"/>
<dbReference type="InterPro" id="IPR011009">
    <property type="entry name" value="Kinase-like_dom_sf"/>
</dbReference>
<evidence type="ECO:0000313" key="5">
    <source>
        <dbReference type="EMBL" id="TKR72062.1"/>
    </source>
</evidence>
<dbReference type="InterPro" id="IPR050198">
    <property type="entry name" value="Non-receptor_tyrosine_kinases"/>
</dbReference>